<dbReference type="EMBL" id="LT608328">
    <property type="protein sequence ID" value="SCM55191.1"/>
    <property type="molecule type" value="Genomic_DNA"/>
</dbReference>
<feature type="domain" description="Phospholipid/glycerol acyltransferase" evidence="2">
    <location>
        <begin position="41"/>
        <end position="169"/>
    </location>
</feature>
<dbReference type="PANTHER" id="PTHR31605:SF0">
    <property type="entry name" value="GLYCEROL-3-PHOSPHATE O-ACYLTRANSFERASE 1"/>
    <property type="match status" value="1"/>
</dbReference>
<gene>
    <name evidence="3" type="ORF">ING2E5A_0106</name>
</gene>
<keyword evidence="1" id="KW-1133">Transmembrane helix</keyword>
<proteinExistence type="predicted"/>
<dbReference type="Pfam" id="PF01553">
    <property type="entry name" value="Acyltransferase"/>
    <property type="match status" value="1"/>
</dbReference>
<feature type="transmembrane region" description="Helical" evidence="1">
    <location>
        <begin position="353"/>
        <end position="376"/>
    </location>
</feature>
<keyword evidence="4" id="KW-1185">Reference proteome</keyword>
<dbReference type="SMART" id="SM00563">
    <property type="entry name" value="PlsC"/>
    <property type="match status" value="1"/>
</dbReference>
<dbReference type="InterPro" id="IPR052744">
    <property type="entry name" value="GPAT/DAPAT"/>
</dbReference>
<evidence type="ECO:0000256" key="1">
    <source>
        <dbReference type="SAM" id="Phobius"/>
    </source>
</evidence>
<evidence type="ECO:0000259" key="2">
    <source>
        <dbReference type="SMART" id="SM00563"/>
    </source>
</evidence>
<reference evidence="3 4" key="1">
    <citation type="submission" date="2016-08" db="EMBL/GenBank/DDBJ databases">
        <authorList>
            <person name="Seilhamer J.J."/>
        </authorList>
    </citation>
    <scope>NUCLEOTIDE SEQUENCE [LARGE SCALE GENOMIC DNA]</scope>
    <source>
        <strain evidence="3">ING2-E5A</strain>
    </source>
</reference>
<dbReference type="STRING" id="1642646.ING2E5A_0106"/>
<dbReference type="Proteomes" id="UP000178485">
    <property type="component" value="Chromosome i"/>
</dbReference>
<protein>
    <submittedName>
        <fullName evidence="3">Putative membrane protein</fullName>
    </submittedName>
</protein>
<organism evidence="3 4">
    <name type="scientific">Petrimonas mucosa</name>
    <dbReference type="NCBI Taxonomy" id="1642646"/>
    <lineage>
        <taxon>Bacteria</taxon>
        <taxon>Pseudomonadati</taxon>
        <taxon>Bacteroidota</taxon>
        <taxon>Bacteroidia</taxon>
        <taxon>Bacteroidales</taxon>
        <taxon>Dysgonomonadaceae</taxon>
        <taxon>Petrimonas</taxon>
    </lineage>
</organism>
<dbReference type="GO" id="GO:0016287">
    <property type="term" value="F:glycerone-phosphate O-acyltransferase activity"/>
    <property type="evidence" value="ECO:0007669"/>
    <property type="project" value="TreeGrafter"/>
</dbReference>
<keyword evidence="1" id="KW-0472">Membrane</keyword>
<sequence length="438" mass="51086">MKYGYSKGYDLLRFFERIVLNLHYRKIVYRGTENINEEHPLIFASNHRNAVVDPFLLLNVCKKEPVFLARADVFKNSFVAAIMRWLHIMPVYRIRDGVENLGNNNESFRLSGELLKRRIPIALYPEGSHNPKISLLPVKKAISRIVLPIEASENFTLNCEIIPVGVYYPDILGFLSDVYVVFGKPIRVADFRQQYEENPNLAANSLRNELESRMKELIVNIWNDAFYEEYLCAIQWNAPRLAREKHAGKREDFLLASKEVVHSLDRMFHDDRSTFDRQIGDFRMAMDILGKHKLSPRDNVANPASTVSIVVQLLLLTLSLPLTLFGFLNGILPILCYRKLLTLFKEDQFIPTLRVVSGLFIVPAFVVIQTLAVAIFSNGWWALLYLLLMPVTFYFACWWRKWAKSLLRKWRVNRFAKRFPDSWMKLISLIRLNHLSFR</sequence>
<dbReference type="SUPFAM" id="SSF69593">
    <property type="entry name" value="Glycerol-3-phosphate (1)-acyltransferase"/>
    <property type="match status" value="1"/>
</dbReference>
<dbReference type="InterPro" id="IPR002123">
    <property type="entry name" value="Plipid/glycerol_acylTrfase"/>
</dbReference>
<feature type="transmembrane region" description="Helical" evidence="1">
    <location>
        <begin position="382"/>
        <end position="399"/>
    </location>
</feature>
<name>A0A1G4G397_9BACT</name>
<dbReference type="PANTHER" id="PTHR31605">
    <property type="entry name" value="GLYCEROL-3-PHOSPHATE O-ACYLTRANSFERASE 1"/>
    <property type="match status" value="1"/>
</dbReference>
<evidence type="ECO:0000313" key="4">
    <source>
        <dbReference type="Proteomes" id="UP000178485"/>
    </source>
</evidence>
<dbReference type="KEGG" id="pmuc:ING2E5A_0106"/>
<dbReference type="GO" id="GO:0004366">
    <property type="term" value="F:glycerol-3-phosphate O-acyltransferase activity"/>
    <property type="evidence" value="ECO:0007669"/>
    <property type="project" value="TreeGrafter"/>
</dbReference>
<evidence type="ECO:0000313" key="3">
    <source>
        <dbReference type="EMBL" id="SCM55191.1"/>
    </source>
</evidence>
<accession>A0A1G4G397</accession>
<dbReference type="AlphaFoldDB" id="A0A1G4G397"/>
<feature type="transmembrane region" description="Helical" evidence="1">
    <location>
        <begin position="309"/>
        <end position="332"/>
    </location>
</feature>
<keyword evidence="1" id="KW-0812">Transmembrane</keyword>
<dbReference type="RefSeq" id="WP_071135721.1">
    <property type="nucleotide sequence ID" value="NZ_DUQN01000066.1"/>
</dbReference>
<dbReference type="GO" id="GO:0008654">
    <property type="term" value="P:phospholipid biosynthetic process"/>
    <property type="evidence" value="ECO:0007669"/>
    <property type="project" value="TreeGrafter"/>
</dbReference>